<sequence>MAIFHQPYSPPLDRIFQSSKSMSIRPLSLFDIQIHVAGIERNSIVRDGRSTTDIKRRIAQAKEAFMRKKPLLCLKNLRLQTRKQFLKTFVETWCWRRMLKIKWTDRVRNEEVYRRIERAKYINIIKKDIGKKRYQDVVGVEREEWKTAVDQSTD</sequence>
<dbReference type="Proteomes" id="UP000792457">
    <property type="component" value="Unassembled WGS sequence"/>
</dbReference>
<gene>
    <name evidence="1" type="ORF">J437_LFUL012098</name>
</gene>
<reference evidence="1" key="1">
    <citation type="submission" date="2013-04" db="EMBL/GenBank/DDBJ databases">
        <authorList>
            <person name="Qu J."/>
            <person name="Murali S.C."/>
            <person name="Bandaranaike D."/>
            <person name="Bellair M."/>
            <person name="Blankenburg K."/>
            <person name="Chao H."/>
            <person name="Dinh H."/>
            <person name="Doddapaneni H."/>
            <person name="Downs B."/>
            <person name="Dugan-Rocha S."/>
            <person name="Elkadiri S."/>
            <person name="Gnanaolivu R.D."/>
            <person name="Hernandez B."/>
            <person name="Javaid M."/>
            <person name="Jayaseelan J.C."/>
            <person name="Lee S."/>
            <person name="Li M."/>
            <person name="Ming W."/>
            <person name="Munidasa M."/>
            <person name="Muniz J."/>
            <person name="Nguyen L."/>
            <person name="Ongeri F."/>
            <person name="Osuji N."/>
            <person name="Pu L.-L."/>
            <person name="Puazo M."/>
            <person name="Qu C."/>
            <person name="Quiroz J."/>
            <person name="Raj R."/>
            <person name="Weissenberger G."/>
            <person name="Xin Y."/>
            <person name="Zou X."/>
            <person name="Han Y."/>
            <person name="Richards S."/>
            <person name="Worley K."/>
            <person name="Muzny D."/>
            <person name="Gibbs R."/>
        </authorList>
    </citation>
    <scope>NUCLEOTIDE SEQUENCE</scope>
    <source>
        <strain evidence="1">Sampled in the wild</strain>
    </source>
</reference>
<protein>
    <recommendedName>
        <fullName evidence="3">Endonuclease-reverse transcriptase</fullName>
    </recommendedName>
</protein>
<evidence type="ECO:0000313" key="2">
    <source>
        <dbReference type="Proteomes" id="UP000792457"/>
    </source>
</evidence>
<name>A0A8K0JY77_LADFU</name>
<dbReference type="OrthoDB" id="6622829at2759"/>
<proteinExistence type="predicted"/>
<comment type="caution">
    <text evidence="1">The sequence shown here is derived from an EMBL/GenBank/DDBJ whole genome shotgun (WGS) entry which is preliminary data.</text>
</comment>
<dbReference type="EMBL" id="KZ308181">
    <property type="protein sequence ID" value="KAG8223995.1"/>
    <property type="molecule type" value="Genomic_DNA"/>
</dbReference>
<dbReference type="AlphaFoldDB" id="A0A8K0JY77"/>
<keyword evidence="2" id="KW-1185">Reference proteome</keyword>
<evidence type="ECO:0000313" key="1">
    <source>
        <dbReference type="EMBL" id="KAG8223995.1"/>
    </source>
</evidence>
<organism evidence="1 2">
    <name type="scientific">Ladona fulva</name>
    <name type="common">Scarce chaser dragonfly</name>
    <name type="synonym">Libellula fulva</name>
    <dbReference type="NCBI Taxonomy" id="123851"/>
    <lineage>
        <taxon>Eukaryota</taxon>
        <taxon>Metazoa</taxon>
        <taxon>Ecdysozoa</taxon>
        <taxon>Arthropoda</taxon>
        <taxon>Hexapoda</taxon>
        <taxon>Insecta</taxon>
        <taxon>Pterygota</taxon>
        <taxon>Palaeoptera</taxon>
        <taxon>Odonata</taxon>
        <taxon>Epiprocta</taxon>
        <taxon>Anisoptera</taxon>
        <taxon>Libelluloidea</taxon>
        <taxon>Libellulidae</taxon>
        <taxon>Ladona</taxon>
    </lineage>
</organism>
<accession>A0A8K0JY77</accession>
<evidence type="ECO:0008006" key="3">
    <source>
        <dbReference type="Google" id="ProtNLM"/>
    </source>
</evidence>
<reference evidence="1" key="2">
    <citation type="submission" date="2017-10" db="EMBL/GenBank/DDBJ databases">
        <title>Ladona fulva Genome sequencing and assembly.</title>
        <authorList>
            <person name="Murali S."/>
            <person name="Richards S."/>
            <person name="Bandaranaike D."/>
            <person name="Bellair M."/>
            <person name="Blankenburg K."/>
            <person name="Chao H."/>
            <person name="Dinh H."/>
            <person name="Doddapaneni H."/>
            <person name="Dugan-Rocha S."/>
            <person name="Elkadiri S."/>
            <person name="Gnanaolivu R."/>
            <person name="Hernandez B."/>
            <person name="Skinner E."/>
            <person name="Javaid M."/>
            <person name="Lee S."/>
            <person name="Li M."/>
            <person name="Ming W."/>
            <person name="Munidasa M."/>
            <person name="Muniz J."/>
            <person name="Nguyen L."/>
            <person name="Hughes D."/>
            <person name="Osuji N."/>
            <person name="Pu L.-L."/>
            <person name="Puazo M."/>
            <person name="Qu C."/>
            <person name="Quiroz J."/>
            <person name="Raj R."/>
            <person name="Weissenberger G."/>
            <person name="Xin Y."/>
            <person name="Zou X."/>
            <person name="Han Y."/>
            <person name="Worley K."/>
            <person name="Muzny D."/>
            <person name="Gibbs R."/>
        </authorList>
    </citation>
    <scope>NUCLEOTIDE SEQUENCE</scope>
    <source>
        <strain evidence="1">Sampled in the wild</strain>
    </source>
</reference>